<evidence type="ECO:0000313" key="8">
    <source>
        <dbReference type="Proteomes" id="UP000031774"/>
    </source>
</evidence>
<keyword evidence="3" id="KW-0805">Transcription regulation</keyword>
<organism evidence="7 8">
    <name type="scientific">Streptomyces vietnamensis</name>
    <dbReference type="NCBI Taxonomy" id="362257"/>
    <lineage>
        <taxon>Bacteria</taxon>
        <taxon>Bacillati</taxon>
        <taxon>Actinomycetota</taxon>
        <taxon>Actinomycetes</taxon>
        <taxon>Kitasatosporales</taxon>
        <taxon>Streptomycetaceae</taxon>
        <taxon>Streptomyces</taxon>
    </lineage>
</organism>
<dbReference type="InterPro" id="IPR004839">
    <property type="entry name" value="Aminotransferase_I/II_large"/>
</dbReference>
<feature type="domain" description="HTH gntR-type" evidence="6">
    <location>
        <begin position="3"/>
        <end position="71"/>
    </location>
</feature>
<comment type="similarity">
    <text evidence="1">In the C-terminal section; belongs to the class-I pyridoxal-phosphate-dependent aminotransferase family.</text>
</comment>
<dbReference type="HOGENOM" id="CLU_017584_0_0_11"/>
<gene>
    <name evidence="7" type="ORF">SVTN_29340</name>
</gene>
<evidence type="ECO:0000256" key="4">
    <source>
        <dbReference type="ARBA" id="ARBA00023125"/>
    </source>
</evidence>
<dbReference type="PANTHER" id="PTHR46577">
    <property type="entry name" value="HTH-TYPE TRANSCRIPTIONAL REGULATORY PROTEIN GABR"/>
    <property type="match status" value="1"/>
</dbReference>
<accession>A0A0B5I5K8</accession>
<dbReference type="KEGG" id="svt:SVTN_29340"/>
<dbReference type="SUPFAM" id="SSF53383">
    <property type="entry name" value="PLP-dependent transferases"/>
    <property type="match status" value="1"/>
</dbReference>
<sequence>MAASRYKELVDALAADIRAGRLASGARLPTHRGLAAREGIALVTATRVYAELEAMGLVSREQGRGTFVRDIAVPAGHGIDQQVVATGAVDLNFNYPSLPGQSDLLRQALREVATSGDLDSLLRYQPHSGRPQDRASIARHLRRRGIATDADRILIANGAQHGLAITVMATLNAGDVVAVDALTYPGFKVLAHAFHLDLEPIPTTTGGPNLDALEKLCATRPVRAIYTMPTLHNPLGWVMSPADRARLIGIARQHGPLIIEDASYAYLAEDPPPPLVATAPDITVYVSGLSKSVATGLRVGFVVAPPSAVPSLERAIRATTWNTPALTTAIVCRWLDDGTVDHLEAQKRDDARARQALAGQELAGLPLVSHPSSYFTWLPLPDDARADRLTAALARRHISVTTAEPFTTSTHTPQAIRLALGSTDLDTLRSTLRTVRQVAVEDAYA</sequence>
<dbReference type="Pfam" id="PF00155">
    <property type="entry name" value="Aminotran_1_2"/>
    <property type="match status" value="1"/>
</dbReference>
<evidence type="ECO:0000256" key="3">
    <source>
        <dbReference type="ARBA" id="ARBA00023015"/>
    </source>
</evidence>
<dbReference type="GO" id="GO:0003677">
    <property type="term" value="F:DNA binding"/>
    <property type="evidence" value="ECO:0007669"/>
    <property type="project" value="UniProtKB-KW"/>
</dbReference>
<dbReference type="EMBL" id="CP010407">
    <property type="protein sequence ID" value="AJF67871.1"/>
    <property type="molecule type" value="Genomic_DNA"/>
</dbReference>
<dbReference type="InterPro" id="IPR015424">
    <property type="entry name" value="PyrdxlP-dep_Trfase"/>
</dbReference>
<dbReference type="InterPro" id="IPR036390">
    <property type="entry name" value="WH_DNA-bd_sf"/>
</dbReference>
<dbReference type="Gene3D" id="3.40.640.10">
    <property type="entry name" value="Type I PLP-dependent aspartate aminotransferase-like (Major domain)"/>
    <property type="match status" value="1"/>
</dbReference>
<dbReference type="SMART" id="SM00345">
    <property type="entry name" value="HTH_GNTR"/>
    <property type="match status" value="1"/>
</dbReference>
<dbReference type="InterPro" id="IPR015422">
    <property type="entry name" value="PyrdxlP-dep_Trfase_small"/>
</dbReference>
<dbReference type="Pfam" id="PF00392">
    <property type="entry name" value="GntR"/>
    <property type="match status" value="1"/>
</dbReference>
<evidence type="ECO:0000256" key="2">
    <source>
        <dbReference type="ARBA" id="ARBA00022898"/>
    </source>
</evidence>
<dbReference type="CDD" id="cd00609">
    <property type="entry name" value="AAT_like"/>
    <property type="match status" value="1"/>
</dbReference>
<dbReference type="GO" id="GO:0030170">
    <property type="term" value="F:pyridoxal phosphate binding"/>
    <property type="evidence" value="ECO:0007669"/>
    <property type="project" value="InterPro"/>
</dbReference>
<dbReference type="Proteomes" id="UP000031774">
    <property type="component" value="Chromosome"/>
</dbReference>
<evidence type="ECO:0000256" key="5">
    <source>
        <dbReference type="ARBA" id="ARBA00023163"/>
    </source>
</evidence>
<dbReference type="InterPro" id="IPR051446">
    <property type="entry name" value="HTH_trans_reg/aminotransferase"/>
</dbReference>
<protein>
    <submittedName>
        <fullName evidence="7">GntR family transcriptional regulator</fullName>
    </submittedName>
</protein>
<dbReference type="RefSeq" id="WP_041131799.1">
    <property type="nucleotide sequence ID" value="NZ_CP010407.1"/>
</dbReference>
<dbReference type="STRING" id="362257.SVTN_29340"/>
<dbReference type="InterPro" id="IPR000524">
    <property type="entry name" value="Tscrpt_reg_HTH_GntR"/>
</dbReference>
<keyword evidence="2" id="KW-0663">Pyridoxal phosphate</keyword>
<dbReference type="AlphaFoldDB" id="A0A0B5I5K8"/>
<keyword evidence="8" id="KW-1185">Reference proteome</keyword>
<proteinExistence type="inferred from homology"/>
<name>A0A0B5I5K8_9ACTN</name>
<dbReference type="PROSITE" id="PS50949">
    <property type="entry name" value="HTH_GNTR"/>
    <property type="match status" value="1"/>
</dbReference>
<dbReference type="InterPro" id="IPR036388">
    <property type="entry name" value="WH-like_DNA-bd_sf"/>
</dbReference>
<keyword evidence="4" id="KW-0238">DNA-binding</keyword>
<dbReference type="InterPro" id="IPR015421">
    <property type="entry name" value="PyrdxlP-dep_Trfase_major"/>
</dbReference>
<evidence type="ECO:0000259" key="6">
    <source>
        <dbReference type="PROSITE" id="PS50949"/>
    </source>
</evidence>
<dbReference type="Gene3D" id="1.10.10.10">
    <property type="entry name" value="Winged helix-like DNA-binding domain superfamily/Winged helix DNA-binding domain"/>
    <property type="match status" value="1"/>
</dbReference>
<keyword evidence="5" id="KW-0804">Transcription</keyword>
<dbReference type="GO" id="GO:0003700">
    <property type="term" value="F:DNA-binding transcription factor activity"/>
    <property type="evidence" value="ECO:0007669"/>
    <property type="project" value="InterPro"/>
</dbReference>
<dbReference type="SUPFAM" id="SSF46785">
    <property type="entry name" value="Winged helix' DNA-binding domain"/>
    <property type="match status" value="1"/>
</dbReference>
<dbReference type="CDD" id="cd07377">
    <property type="entry name" value="WHTH_GntR"/>
    <property type="match status" value="1"/>
</dbReference>
<dbReference type="Gene3D" id="3.90.1150.10">
    <property type="entry name" value="Aspartate Aminotransferase, domain 1"/>
    <property type="match status" value="1"/>
</dbReference>
<reference evidence="7 8" key="1">
    <citation type="submission" date="2014-12" db="EMBL/GenBank/DDBJ databases">
        <title>Complete genome sequence of Streptomyces vietnamensis strain GIMV4.0001, a genetic manipulable producer of the benzoisochromanequinone antibiotic granaticin.</title>
        <authorList>
            <person name="Deng M.R."/>
            <person name="Guo J."/>
            <person name="Ma L.Y."/>
            <person name="Feng G.D."/>
            <person name="Mo C.Y."/>
            <person name="Zhu H.H."/>
        </authorList>
    </citation>
    <scope>NUCLEOTIDE SEQUENCE [LARGE SCALE GENOMIC DNA]</scope>
    <source>
        <strain evidence="8">GIMV4.0001</strain>
    </source>
</reference>
<dbReference type="PANTHER" id="PTHR46577:SF1">
    <property type="entry name" value="HTH-TYPE TRANSCRIPTIONAL REGULATORY PROTEIN GABR"/>
    <property type="match status" value="1"/>
</dbReference>
<evidence type="ECO:0000256" key="1">
    <source>
        <dbReference type="ARBA" id="ARBA00005384"/>
    </source>
</evidence>
<evidence type="ECO:0000313" key="7">
    <source>
        <dbReference type="EMBL" id="AJF67871.1"/>
    </source>
</evidence>